<keyword evidence="2" id="KW-1185">Reference proteome</keyword>
<comment type="caution">
    <text evidence="1">The sequence shown here is derived from an EMBL/GenBank/DDBJ whole genome shotgun (WGS) entry which is preliminary data.</text>
</comment>
<sequence length="218" mass="24642">MIGLALYFSIIAVEPIYSRKFDLIVRAFIPGGLLQDVAACETLRVRNQLDWRNGMFTSCTYLGMLEYSWNDKVAMFQVQADASLLSAYQLGLSSDVLIWYFNRELNGDMNSCLTSTGGELDEDGSGDFILVGPWDPSFCQKVTNKDFVGGQLRVTSCQSVERTKEPVDFQLPSKYELTLLRNDHLVGEFHHTDNHVLFLKELNGPRGPCNYNGYWAKV</sequence>
<organism evidence="1 2">
    <name type="scientific">Opisthorchis felineus</name>
    <dbReference type="NCBI Taxonomy" id="147828"/>
    <lineage>
        <taxon>Eukaryota</taxon>
        <taxon>Metazoa</taxon>
        <taxon>Spiralia</taxon>
        <taxon>Lophotrochozoa</taxon>
        <taxon>Platyhelminthes</taxon>
        <taxon>Trematoda</taxon>
        <taxon>Digenea</taxon>
        <taxon>Opisthorchiida</taxon>
        <taxon>Opisthorchiata</taxon>
        <taxon>Opisthorchiidae</taxon>
        <taxon>Opisthorchis</taxon>
    </lineage>
</organism>
<dbReference type="EMBL" id="SJOL01008626">
    <property type="protein sequence ID" value="TGZ60045.1"/>
    <property type="molecule type" value="Genomic_DNA"/>
</dbReference>
<gene>
    <name evidence="1" type="ORF">CRM22_008766</name>
</gene>
<proteinExistence type="predicted"/>
<name>A0A4S2L9T5_OPIFE</name>
<reference evidence="1 2" key="1">
    <citation type="journal article" date="2019" name="BMC Genomics">
        <title>New insights from Opisthorchis felineus genome: update on genomics of the epidemiologically important liver flukes.</title>
        <authorList>
            <person name="Ershov N.I."/>
            <person name="Mordvinov V.A."/>
            <person name="Prokhortchouk E.B."/>
            <person name="Pakharukova M.Y."/>
            <person name="Gunbin K.V."/>
            <person name="Ustyantsev K."/>
            <person name="Genaev M.A."/>
            <person name="Blinov A.G."/>
            <person name="Mazur A."/>
            <person name="Boulygina E."/>
            <person name="Tsygankova S."/>
            <person name="Khrameeva E."/>
            <person name="Chekanov N."/>
            <person name="Fan G."/>
            <person name="Xiao A."/>
            <person name="Zhang H."/>
            <person name="Xu X."/>
            <person name="Yang H."/>
            <person name="Solovyev V."/>
            <person name="Lee S.M."/>
            <person name="Liu X."/>
            <person name="Afonnikov D.A."/>
            <person name="Skryabin K.G."/>
        </authorList>
    </citation>
    <scope>NUCLEOTIDE SEQUENCE [LARGE SCALE GENOMIC DNA]</scope>
    <source>
        <strain evidence="1">AK-0245</strain>
        <tissue evidence="1">Whole organism</tissue>
    </source>
</reference>
<evidence type="ECO:0000313" key="2">
    <source>
        <dbReference type="Proteomes" id="UP000308267"/>
    </source>
</evidence>
<dbReference type="OrthoDB" id="10422712at2759"/>
<dbReference type="AlphaFoldDB" id="A0A4S2L9T5"/>
<protein>
    <submittedName>
        <fullName evidence="1">Uncharacterized protein</fullName>
    </submittedName>
</protein>
<accession>A0A4S2L9T5</accession>
<evidence type="ECO:0000313" key="1">
    <source>
        <dbReference type="EMBL" id="TGZ60045.1"/>
    </source>
</evidence>
<dbReference type="Proteomes" id="UP000308267">
    <property type="component" value="Unassembled WGS sequence"/>
</dbReference>